<dbReference type="GO" id="GO:0003676">
    <property type="term" value="F:nucleic acid binding"/>
    <property type="evidence" value="ECO:0007669"/>
    <property type="project" value="InterPro"/>
</dbReference>
<dbReference type="SUPFAM" id="SSF53098">
    <property type="entry name" value="Ribonuclease H-like"/>
    <property type="match status" value="1"/>
</dbReference>
<feature type="non-terminal residue" evidence="2">
    <location>
        <position position="122"/>
    </location>
</feature>
<dbReference type="PROSITE" id="PS50879">
    <property type="entry name" value="RNASE_H_1"/>
    <property type="match status" value="1"/>
</dbReference>
<dbReference type="InterPro" id="IPR012337">
    <property type="entry name" value="RNaseH-like_sf"/>
</dbReference>
<reference evidence="2" key="1">
    <citation type="submission" date="2025-08" db="UniProtKB">
        <authorList>
            <consortium name="RefSeq"/>
        </authorList>
    </citation>
    <scope>IDENTIFICATION</scope>
</reference>
<organism evidence="2">
    <name type="scientific">Nicotiana tabacum</name>
    <name type="common">Common tobacco</name>
    <dbReference type="NCBI Taxonomy" id="4097"/>
    <lineage>
        <taxon>Eukaryota</taxon>
        <taxon>Viridiplantae</taxon>
        <taxon>Streptophyta</taxon>
        <taxon>Embryophyta</taxon>
        <taxon>Tracheophyta</taxon>
        <taxon>Spermatophyta</taxon>
        <taxon>Magnoliopsida</taxon>
        <taxon>eudicotyledons</taxon>
        <taxon>Gunneridae</taxon>
        <taxon>Pentapetalae</taxon>
        <taxon>asterids</taxon>
        <taxon>lamiids</taxon>
        <taxon>Solanales</taxon>
        <taxon>Solanaceae</taxon>
        <taxon>Nicotianoideae</taxon>
        <taxon>Nicotianeae</taxon>
        <taxon>Nicotiana</taxon>
    </lineage>
</organism>
<dbReference type="GO" id="GO:0004523">
    <property type="term" value="F:RNA-DNA hybrid ribonuclease activity"/>
    <property type="evidence" value="ECO:0007669"/>
    <property type="project" value="InterPro"/>
</dbReference>
<protein>
    <recommendedName>
        <fullName evidence="1">RNase H type-1 domain-containing protein</fullName>
    </recommendedName>
</protein>
<dbReference type="RefSeq" id="XP_016467208.1">
    <property type="nucleotide sequence ID" value="XM_016611722.1"/>
</dbReference>
<dbReference type="Pfam" id="PF13456">
    <property type="entry name" value="RVT_3"/>
    <property type="match status" value="1"/>
</dbReference>
<proteinExistence type="predicted"/>
<dbReference type="AlphaFoldDB" id="A0A1S3ZSD2"/>
<feature type="domain" description="RNase H type-1" evidence="1">
    <location>
        <begin position="19"/>
        <end position="122"/>
    </location>
</feature>
<dbReference type="OMA" id="IRCRNDS"/>
<evidence type="ECO:0000259" key="1">
    <source>
        <dbReference type="PROSITE" id="PS50879"/>
    </source>
</evidence>
<sequence>MPALIPKVERELLLTSGTIPGIWILFTNGASNAKGSRLSIVLKPPTGNVIRKSIRIVKLTNNKAEYEAVIAGLELAKTLGAEVIEDKCESLLVVNQVNEMFEVKEERMRRYLDKLKASLHQF</sequence>
<gene>
    <name evidence="2" type="primary">LOC107789848</name>
</gene>
<dbReference type="InterPro" id="IPR002156">
    <property type="entry name" value="RNaseH_domain"/>
</dbReference>
<accession>A0A1S3ZSD2</accession>
<name>A0A1S3ZSD2_TOBAC</name>
<dbReference type="PANTHER" id="PTHR48475:SF2">
    <property type="entry name" value="RIBONUCLEASE H"/>
    <property type="match status" value="1"/>
</dbReference>
<dbReference type="PANTHER" id="PTHR48475">
    <property type="entry name" value="RIBONUCLEASE H"/>
    <property type="match status" value="1"/>
</dbReference>
<dbReference type="SMR" id="A0A1S3ZSD2"/>
<dbReference type="InterPro" id="IPR036397">
    <property type="entry name" value="RNaseH_sf"/>
</dbReference>
<dbReference type="Gene3D" id="3.30.420.10">
    <property type="entry name" value="Ribonuclease H-like superfamily/Ribonuclease H"/>
    <property type="match status" value="1"/>
</dbReference>
<dbReference type="OrthoDB" id="1740934at2759"/>
<dbReference type="CDD" id="cd09279">
    <property type="entry name" value="RNase_HI_like"/>
    <property type="match status" value="1"/>
</dbReference>
<dbReference type="PaxDb" id="4097-A0A1S3ZSD2"/>
<evidence type="ECO:0000313" key="2">
    <source>
        <dbReference type="RefSeq" id="XP_016467208.1"/>
    </source>
</evidence>
<dbReference type="KEGG" id="nta:107789848"/>